<organism evidence="2 3">
    <name type="scientific">Mycobacterium celatum</name>
    <dbReference type="NCBI Taxonomy" id="28045"/>
    <lineage>
        <taxon>Bacteria</taxon>
        <taxon>Bacillati</taxon>
        <taxon>Actinomycetota</taxon>
        <taxon>Actinomycetes</taxon>
        <taxon>Mycobacteriales</taxon>
        <taxon>Mycobacteriaceae</taxon>
        <taxon>Mycobacterium</taxon>
    </lineage>
</organism>
<dbReference type="EMBL" id="LQOM01000046">
    <property type="protein sequence ID" value="ORV08311.1"/>
    <property type="molecule type" value="Genomic_DNA"/>
</dbReference>
<keyword evidence="1" id="KW-1133">Transmembrane helix</keyword>
<comment type="caution">
    <text evidence="2">The sequence shown here is derived from an EMBL/GenBank/DDBJ whole genome shotgun (WGS) entry which is preliminary data.</text>
</comment>
<name>A0A1X1RKM2_MYCCE</name>
<evidence type="ECO:0000313" key="2">
    <source>
        <dbReference type="EMBL" id="ORV08311.1"/>
    </source>
</evidence>
<evidence type="ECO:0000256" key="1">
    <source>
        <dbReference type="SAM" id="Phobius"/>
    </source>
</evidence>
<sequence>MNDDVKVGAATEPAVRRDAGGDSRLRLWVNWVLALLTIPAAAVVLVFTLGAVMSTAACSDKECPNLGPDGIGFGVLFYGAPVLSALTIIVSFFTARRRWGFVVPLCALALLVADIVLVAVTVAQ</sequence>
<evidence type="ECO:0000313" key="3">
    <source>
        <dbReference type="Proteomes" id="UP000193907"/>
    </source>
</evidence>
<keyword evidence="1" id="KW-0812">Transmembrane</keyword>
<feature type="transmembrane region" description="Helical" evidence="1">
    <location>
        <begin position="101"/>
        <end position="123"/>
    </location>
</feature>
<proteinExistence type="predicted"/>
<reference evidence="2 3" key="1">
    <citation type="submission" date="2016-01" db="EMBL/GenBank/DDBJ databases">
        <title>The new phylogeny of the genus Mycobacterium.</title>
        <authorList>
            <person name="Tarcisio F."/>
            <person name="Conor M."/>
            <person name="Antonella G."/>
            <person name="Elisabetta G."/>
            <person name="Giulia F.S."/>
            <person name="Sara T."/>
            <person name="Anna F."/>
            <person name="Clotilde B."/>
            <person name="Roberto B."/>
            <person name="Veronica D.S."/>
            <person name="Fabio R."/>
            <person name="Monica P."/>
            <person name="Olivier J."/>
            <person name="Enrico T."/>
            <person name="Nicola S."/>
        </authorList>
    </citation>
    <scope>NUCLEOTIDE SEQUENCE [LARGE SCALE GENOMIC DNA]</scope>
    <source>
        <strain evidence="2 3">DSM 44243</strain>
    </source>
</reference>
<dbReference type="STRING" id="28045.AWB95_19565"/>
<feature type="transmembrane region" description="Helical" evidence="1">
    <location>
        <begin position="27"/>
        <end position="51"/>
    </location>
</feature>
<keyword evidence="1" id="KW-0472">Membrane</keyword>
<protein>
    <submittedName>
        <fullName evidence="2">Uncharacterized protein</fullName>
    </submittedName>
</protein>
<dbReference type="AlphaFoldDB" id="A0A1X1RKM2"/>
<gene>
    <name evidence="2" type="ORF">AWB95_19565</name>
</gene>
<keyword evidence="3" id="KW-1185">Reference proteome</keyword>
<dbReference type="Proteomes" id="UP000193907">
    <property type="component" value="Unassembled WGS sequence"/>
</dbReference>
<accession>A0A1X1RKM2</accession>
<feature type="transmembrane region" description="Helical" evidence="1">
    <location>
        <begin position="71"/>
        <end position="94"/>
    </location>
</feature>
<dbReference type="RefSeq" id="WP_062541808.1">
    <property type="nucleotide sequence ID" value="NZ_BBUN01000657.1"/>
</dbReference>